<keyword evidence="3" id="KW-0813">Transport</keyword>
<name>A0A1S3ITS7_LINAN</name>
<dbReference type="Gene3D" id="2.130.10.10">
    <property type="entry name" value="YVTN repeat-like/Quinoprotein amine dehydrogenase"/>
    <property type="match status" value="1"/>
</dbReference>
<dbReference type="InterPro" id="IPR044536">
    <property type="entry name" value="PEX7"/>
</dbReference>
<dbReference type="GO" id="GO:0016558">
    <property type="term" value="P:protein import into peroxisome matrix"/>
    <property type="evidence" value="ECO:0007669"/>
    <property type="project" value="InterPro"/>
</dbReference>
<dbReference type="PRINTS" id="PR00320">
    <property type="entry name" value="GPROTEINBRPT"/>
</dbReference>
<dbReference type="PROSITE" id="PS50294">
    <property type="entry name" value="WD_REPEATS_REGION"/>
    <property type="match status" value="2"/>
</dbReference>
<keyword evidence="7" id="KW-0653">Protein transport</keyword>
<evidence type="ECO:0000313" key="12">
    <source>
        <dbReference type="Proteomes" id="UP000085678"/>
    </source>
</evidence>
<evidence type="ECO:0000256" key="2">
    <source>
        <dbReference type="ARBA" id="ARBA00004514"/>
    </source>
</evidence>
<dbReference type="InterPro" id="IPR036322">
    <property type="entry name" value="WD40_repeat_dom_sf"/>
</dbReference>
<dbReference type="PANTHER" id="PTHR46027:SF1">
    <property type="entry name" value="PEROXISOMAL TARGETING SIGNAL 2 RECEPTOR"/>
    <property type="match status" value="1"/>
</dbReference>
<organism evidence="12 13">
    <name type="scientific">Lingula anatina</name>
    <name type="common">Brachiopod</name>
    <name type="synonym">Lingula unguis</name>
    <dbReference type="NCBI Taxonomy" id="7574"/>
    <lineage>
        <taxon>Eukaryota</taxon>
        <taxon>Metazoa</taxon>
        <taxon>Spiralia</taxon>
        <taxon>Lophotrochozoa</taxon>
        <taxon>Brachiopoda</taxon>
        <taxon>Linguliformea</taxon>
        <taxon>Lingulata</taxon>
        <taxon>Lingulida</taxon>
        <taxon>Linguloidea</taxon>
        <taxon>Lingulidae</taxon>
        <taxon>Lingula</taxon>
    </lineage>
</organism>
<dbReference type="GeneID" id="106167376"/>
<evidence type="ECO:0000256" key="3">
    <source>
        <dbReference type="ARBA" id="ARBA00022448"/>
    </source>
</evidence>
<dbReference type="GO" id="GO:0005829">
    <property type="term" value="C:cytosol"/>
    <property type="evidence" value="ECO:0007669"/>
    <property type="project" value="UniProtKB-SubCell"/>
</dbReference>
<dbReference type="SUPFAM" id="SSF50978">
    <property type="entry name" value="WD40 repeat-like"/>
    <property type="match status" value="1"/>
</dbReference>
<dbReference type="PROSITE" id="PS50082">
    <property type="entry name" value="WD_REPEATS_2"/>
    <property type="match status" value="2"/>
</dbReference>
<dbReference type="InterPro" id="IPR020472">
    <property type="entry name" value="WD40_PAC1"/>
</dbReference>
<dbReference type="PANTHER" id="PTHR46027">
    <property type="entry name" value="PEROXISOMAL TARGETING SIGNAL 2 RECEPTOR"/>
    <property type="match status" value="1"/>
</dbReference>
<evidence type="ECO:0000256" key="8">
    <source>
        <dbReference type="ARBA" id="ARBA00023140"/>
    </source>
</evidence>
<evidence type="ECO:0000256" key="11">
    <source>
        <dbReference type="PROSITE-ProRule" id="PRU00221"/>
    </source>
</evidence>
<reference evidence="13" key="1">
    <citation type="submission" date="2025-08" db="UniProtKB">
        <authorList>
            <consortium name="RefSeq"/>
        </authorList>
    </citation>
    <scope>IDENTIFICATION</scope>
    <source>
        <tissue evidence="13">Gonads</tissue>
    </source>
</reference>
<dbReference type="InterPro" id="IPR015943">
    <property type="entry name" value="WD40/YVTN_repeat-like_dom_sf"/>
</dbReference>
<comment type="subcellular location">
    <subcellularLocation>
        <location evidence="2">Cytoplasm</location>
        <location evidence="2">Cytosol</location>
    </subcellularLocation>
    <subcellularLocation>
        <location evidence="1">Peroxisome matrix</location>
    </subcellularLocation>
</comment>
<feature type="repeat" description="WD" evidence="11">
    <location>
        <begin position="144"/>
        <end position="186"/>
    </location>
</feature>
<dbReference type="GO" id="GO:0005053">
    <property type="term" value="F:peroxisome matrix targeting signal-2 binding"/>
    <property type="evidence" value="ECO:0007669"/>
    <property type="project" value="InterPro"/>
</dbReference>
<dbReference type="FunCoup" id="A0A1S3ITS7">
    <property type="interactions" value="156"/>
</dbReference>
<sequence>MEFRTTARHGYGVKFSPYFPHRLAISTSQHFGIAGCGTLFLVDFLPSGPQLLRTYDWNDGLFDVTWAENNENIAVTASGDGGIQIWDVAQQRGPIMDYKEHTQEVHSVDWSQTRSEHLVLSASWDKTIKLWDIFQGQRYSLATFCGHEQRVYSAIWSPHIPGCFASVSGDCTIRVWDTRKSYMAQLVIPALKSEVLSCDWCKYDQYLLITGSVDCGIRGWDLRKPRSPVFDLRGHNYAIRRLKCSPFQGNIIASASYDFTVR</sequence>
<keyword evidence="12" id="KW-1185">Reference proteome</keyword>
<keyword evidence="5 11" id="KW-0853">WD repeat</keyword>
<evidence type="ECO:0000256" key="4">
    <source>
        <dbReference type="ARBA" id="ARBA00022490"/>
    </source>
</evidence>
<accession>A0A1S3ITS7</accession>
<keyword evidence="4" id="KW-0963">Cytoplasm</keyword>
<dbReference type="Proteomes" id="UP000085678">
    <property type="component" value="Unplaced"/>
</dbReference>
<dbReference type="InterPro" id="IPR001680">
    <property type="entry name" value="WD40_rpt"/>
</dbReference>
<feature type="repeat" description="WD" evidence="11">
    <location>
        <begin position="98"/>
        <end position="141"/>
    </location>
</feature>
<dbReference type="OrthoDB" id="273771at2759"/>
<proteinExistence type="inferred from homology"/>
<evidence type="ECO:0000256" key="5">
    <source>
        <dbReference type="ARBA" id="ARBA00022574"/>
    </source>
</evidence>
<dbReference type="KEGG" id="lak:106167376"/>
<evidence type="ECO:0000256" key="7">
    <source>
        <dbReference type="ARBA" id="ARBA00022927"/>
    </source>
</evidence>
<dbReference type="STRING" id="7574.A0A1S3ITS7"/>
<keyword evidence="8" id="KW-0576">Peroxisome</keyword>
<dbReference type="SMART" id="SM00320">
    <property type="entry name" value="WD40"/>
    <property type="match status" value="5"/>
</dbReference>
<dbReference type="RefSeq" id="XP_013401602.1">
    <property type="nucleotide sequence ID" value="XM_013546148.2"/>
</dbReference>
<evidence type="ECO:0000256" key="6">
    <source>
        <dbReference type="ARBA" id="ARBA00022737"/>
    </source>
</evidence>
<dbReference type="InParanoid" id="A0A1S3ITS7"/>
<evidence type="ECO:0000256" key="9">
    <source>
        <dbReference type="ARBA" id="ARBA00024017"/>
    </source>
</evidence>
<comment type="similarity">
    <text evidence="9">Belongs to the WD repeat peroxin-7 family.</text>
</comment>
<evidence type="ECO:0000256" key="10">
    <source>
        <dbReference type="ARBA" id="ARBA00032565"/>
    </source>
</evidence>
<evidence type="ECO:0000256" key="1">
    <source>
        <dbReference type="ARBA" id="ARBA00004253"/>
    </source>
</evidence>
<dbReference type="AlphaFoldDB" id="A0A1S3ITS7"/>
<evidence type="ECO:0000313" key="13">
    <source>
        <dbReference type="RefSeq" id="XP_013401602.1"/>
    </source>
</evidence>
<keyword evidence="6" id="KW-0677">Repeat</keyword>
<dbReference type="Pfam" id="PF00400">
    <property type="entry name" value="WD40"/>
    <property type="match status" value="5"/>
</dbReference>
<protein>
    <recommendedName>
        <fullName evidence="10">Peroxin-7</fullName>
    </recommendedName>
</protein>
<dbReference type="PROSITE" id="PS00678">
    <property type="entry name" value="WD_REPEATS_1"/>
    <property type="match status" value="2"/>
</dbReference>
<dbReference type="GO" id="GO:0005782">
    <property type="term" value="C:peroxisomal matrix"/>
    <property type="evidence" value="ECO:0007669"/>
    <property type="project" value="UniProtKB-SubCell"/>
</dbReference>
<gene>
    <name evidence="13" type="primary">LOC106167376</name>
</gene>
<dbReference type="InterPro" id="IPR019775">
    <property type="entry name" value="WD40_repeat_CS"/>
</dbReference>